<keyword evidence="4 7" id="KW-0812">Transmembrane</keyword>
<evidence type="ECO:0000313" key="11">
    <source>
        <dbReference type="Proteomes" id="UP001597012"/>
    </source>
</evidence>
<dbReference type="Pfam" id="PF00924">
    <property type="entry name" value="MS_channel_2nd"/>
    <property type="match status" value="1"/>
</dbReference>
<dbReference type="InterPro" id="IPR049278">
    <property type="entry name" value="MS_channel_C"/>
</dbReference>
<evidence type="ECO:0000256" key="4">
    <source>
        <dbReference type="ARBA" id="ARBA00022692"/>
    </source>
</evidence>
<dbReference type="InterPro" id="IPR010920">
    <property type="entry name" value="LSM_dom_sf"/>
</dbReference>
<feature type="transmembrane region" description="Helical" evidence="7">
    <location>
        <begin position="15"/>
        <end position="36"/>
    </location>
</feature>
<feature type="transmembrane region" description="Helical" evidence="7">
    <location>
        <begin position="57"/>
        <end position="81"/>
    </location>
</feature>
<evidence type="ECO:0000256" key="3">
    <source>
        <dbReference type="ARBA" id="ARBA00022475"/>
    </source>
</evidence>
<evidence type="ECO:0000256" key="5">
    <source>
        <dbReference type="ARBA" id="ARBA00022989"/>
    </source>
</evidence>
<keyword evidence="3" id="KW-1003">Cell membrane</keyword>
<dbReference type="Gene3D" id="1.10.287.1260">
    <property type="match status" value="1"/>
</dbReference>
<dbReference type="Pfam" id="PF05552">
    <property type="entry name" value="MS_channel_1st_1"/>
    <property type="match status" value="1"/>
</dbReference>
<dbReference type="PANTHER" id="PTHR30221:SF1">
    <property type="entry name" value="SMALL-CONDUCTANCE MECHANOSENSITIVE CHANNEL"/>
    <property type="match status" value="1"/>
</dbReference>
<accession>A0ABW3B2V6</accession>
<comment type="similarity">
    <text evidence="2">Belongs to the MscS (TC 1.A.23) family.</text>
</comment>
<reference evidence="11" key="1">
    <citation type="journal article" date="2019" name="Int. J. Syst. Evol. Microbiol.">
        <title>The Global Catalogue of Microorganisms (GCM) 10K type strain sequencing project: providing services to taxonomists for standard genome sequencing and annotation.</title>
        <authorList>
            <consortium name="The Broad Institute Genomics Platform"/>
            <consortium name="The Broad Institute Genome Sequencing Center for Infectious Disease"/>
            <person name="Wu L."/>
            <person name="Ma J."/>
        </authorList>
    </citation>
    <scope>NUCLEOTIDE SEQUENCE [LARGE SCALE GENOMIC DNA]</scope>
    <source>
        <strain evidence="11">CCUG 61948</strain>
    </source>
</reference>
<dbReference type="InterPro" id="IPR011066">
    <property type="entry name" value="MscS_channel_C_sf"/>
</dbReference>
<name>A0ABW3B2V6_9FLAO</name>
<dbReference type="RefSeq" id="WP_379934093.1">
    <property type="nucleotide sequence ID" value="NZ_JBHTHY010000006.1"/>
</dbReference>
<dbReference type="InterPro" id="IPR006685">
    <property type="entry name" value="MscS_channel_2nd"/>
</dbReference>
<dbReference type="Gene3D" id="2.30.30.60">
    <property type="match status" value="1"/>
</dbReference>
<dbReference type="InterPro" id="IPR008910">
    <property type="entry name" value="MSC_TM_helix"/>
</dbReference>
<proteinExistence type="inferred from homology"/>
<organism evidence="10 11">
    <name type="scientific">Maribacter chungangensis</name>
    <dbReference type="NCBI Taxonomy" id="1069117"/>
    <lineage>
        <taxon>Bacteria</taxon>
        <taxon>Pseudomonadati</taxon>
        <taxon>Bacteroidota</taxon>
        <taxon>Flavobacteriia</taxon>
        <taxon>Flavobacteriales</taxon>
        <taxon>Flavobacteriaceae</taxon>
        <taxon>Maribacter</taxon>
    </lineage>
</organism>
<dbReference type="SUPFAM" id="SSF50182">
    <property type="entry name" value="Sm-like ribonucleoproteins"/>
    <property type="match status" value="1"/>
</dbReference>
<dbReference type="SUPFAM" id="SSF82689">
    <property type="entry name" value="Mechanosensitive channel protein MscS (YggB), C-terminal domain"/>
    <property type="match status" value="1"/>
</dbReference>
<evidence type="ECO:0000313" key="10">
    <source>
        <dbReference type="EMBL" id="MFD0797657.1"/>
    </source>
</evidence>
<dbReference type="Proteomes" id="UP001597012">
    <property type="component" value="Unassembled WGS sequence"/>
</dbReference>
<dbReference type="InterPro" id="IPR045275">
    <property type="entry name" value="MscS_archaea/bacteria_type"/>
</dbReference>
<comment type="caution">
    <text evidence="10">The sequence shown here is derived from an EMBL/GenBank/DDBJ whole genome shotgun (WGS) entry which is preliminary data.</text>
</comment>
<feature type="domain" description="Mechanosensitive ion channel MscS" evidence="8">
    <location>
        <begin position="105"/>
        <end position="171"/>
    </location>
</feature>
<dbReference type="EMBL" id="JBHTHY010000006">
    <property type="protein sequence ID" value="MFD0797657.1"/>
    <property type="molecule type" value="Genomic_DNA"/>
</dbReference>
<keyword evidence="6 7" id="KW-0472">Membrane</keyword>
<dbReference type="SUPFAM" id="SSF82861">
    <property type="entry name" value="Mechanosensitive channel protein MscS (YggB), transmembrane region"/>
    <property type="match status" value="1"/>
</dbReference>
<dbReference type="InterPro" id="IPR023408">
    <property type="entry name" value="MscS_beta-dom_sf"/>
</dbReference>
<dbReference type="PANTHER" id="PTHR30221">
    <property type="entry name" value="SMALL-CONDUCTANCE MECHANOSENSITIVE CHANNEL"/>
    <property type="match status" value="1"/>
</dbReference>
<keyword evidence="11" id="KW-1185">Reference proteome</keyword>
<evidence type="ECO:0000256" key="7">
    <source>
        <dbReference type="SAM" id="Phobius"/>
    </source>
</evidence>
<feature type="transmembrane region" description="Helical" evidence="7">
    <location>
        <begin position="87"/>
        <end position="118"/>
    </location>
</feature>
<dbReference type="Pfam" id="PF21082">
    <property type="entry name" value="MS_channel_3rd"/>
    <property type="match status" value="1"/>
</dbReference>
<evidence type="ECO:0000256" key="1">
    <source>
        <dbReference type="ARBA" id="ARBA00004651"/>
    </source>
</evidence>
<gene>
    <name evidence="10" type="ORF">ACFQZJ_09310</name>
</gene>
<feature type="domain" description="Mechanosensitive ion channel MscS C-terminal" evidence="9">
    <location>
        <begin position="178"/>
        <end position="258"/>
    </location>
</feature>
<evidence type="ECO:0000259" key="8">
    <source>
        <dbReference type="Pfam" id="PF00924"/>
    </source>
</evidence>
<dbReference type="InterPro" id="IPR011014">
    <property type="entry name" value="MscS_channel_TM-2"/>
</dbReference>
<evidence type="ECO:0000259" key="9">
    <source>
        <dbReference type="Pfam" id="PF21082"/>
    </source>
</evidence>
<evidence type="ECO:0000256" key="2">
    <source>
        <dbReference type="ARBA" id="ARBA00008017"/>
    </source>
</evidence>
<protein>
    <submittedName>
        <fullName evidence="10">Mechanosensitive ion channel family protein</fullName>
    </submittedName>
</protein>
<dbReference type="Gene3D" id="3.30.70.100">
    <property type="match status" value="1"/>
</dbReference>
<evidence type="ECO:0000256" key="6">
    <source>
        <dbReference type="ARBA" id="ARBA00023136"/>
    </source>
</evidence>
<sequence length="272" mass="30145">MDKVEHYTQLIIDNVISFAPRVFAAILVLWIGFKLLKKLDRLLSKSLERLHISDTMRPFIISLVATVLKIILVLIAVSIIGVELSGLVTIVAAMGFAIGLSLQGSLGNFASGILILFLKPYKVHDWIQVDDKFGKVEEIGIFNTILITPGNKTLIVPNAKITDGVVTNFSKKGLVRLELNAHIPYAEDFPKVQEMITKALANTPLVLNDPPAEIGIENFDSHNIILAIRPYVLPDNYWEATFEAHRAVKHAFHENNIRVAYSEGIELGSIGK</sequence>
<keyword evidence="5 7" id="KW-1133">Transmembrane helix</keyword>
<comment type="subcellular location">
    <subcellularLocation>
        <location evidence="1">Cell membrane</location>
        <topology evidence="1">Multi-pass membrane protein</topology>
    </subcellularLocation>
</comment>